<keyword evidence="3" id="KW-1185">Reference proteome</keyword>
<protein>
    <recommendedName>
        <fullName evidence="1">Aminoglycoside phosphotransferase domain-containing protein</fullName>
    </recommendedName>
</protein>
<feature type="domain" description="Aminoglycoside phosphotransferase" evidence="1">
    <location>
        <begin position="93"/>
        <end position="295"/>
    </location>
</feature>
<gene>
    <name evidence="2" type="ORF">CHC_T00007770001</name>
</gene>
<dbReference type="KEGG" id="ccp:CHC_T00007770001"/>
<organism evidence="2 3">
    <name type="scientific">Chondrus crispus</name>
    <name type="common">Carrageen Irish moss</name>
    <name type="synonym">Polymorpha crispa</name>
    <dbReference type="NCBI Taxonomy" id="2769"/>
    <lineage>
        <taxon>Eukaryota</taxon>
        <taxon>Rhodophyta</taxon>
        <taxon>Florideophyceae</taxon>
        <taxon>Rhodymeniophycidae</taxon>
        <taxon>Gigartinales</taxon>
        <taxon>Gigartinaceae</taxon>
        <taxon>Chondrus</taxon>
    </lineage>
</organism>
<dbReference type="OrthoDB" id="2906425at2759"/>
<dbReference type="InterPro" id="IPR011009">
    <property type="entry name" value="Kinase-like_dom_sf"/>
</dbReference>
<proteinExistence type="predicted"/>
<evidence type="ECO:0000259" key="1">
    <source>
        <dbReference type="Pfam" id="PF01636"/>
    </source>
</evidence>
<dbReference type="Pfam" id="PF01636">
    <property type="entry name" value="APH"/>
    <property type="match status" value="1"/>
</dbReference>
<dbReference type="Gene3D" id="3.90.1200.10">
    <property type="match status" value="1"/>
</dbReference>
<dbReference type="EMBL" id="HG002333">
    <property type="protein sequence ID" value="CDF41244.1"/>
    <property type="molecule type" value="Genomic_DNA"/>
</dbReference>
<sequence length="328" mass="38063">MDKLSESDDIRTSCLIPHDVHVIHPLNGDLLHVLDEHDALSTSNSASKPHISTLNDAIRRSTVIWQMHGAAVLQISSTVALKRDADLDIAHISTLNHIRHHAPSLPIPRTFGVLIDRSRRMYYHFMTYFPGPSLQTHWIHLSDAQKKSVKEQLEPIFQQLRKVPSPPLENGRLTWGSGVPRRCIDTRRWERVAKEEILDEQVFNDFLTTRDRLGHGPWIQMVRSFMREDHACAMTHADLHPRNIVVQIVPHSENDASDDDLTQKDVKVLGVIDWDKSGWYPEYWEFVKALNTIGLDDPMQDWWQYLPHSVGLWPVEHSLDRMIWRWYG</sequence>
<dbReference type="Proteomes" id="UP000012073">
    <property type="component" value="Unassembled WGS sequence"/>
</dbReference>
<dbReference type="STRING" id="2769.R7QSX8"/>
<dbReference type="PANTHER" id="PTHR21310:SF15">
    <property type="entry name" value="AMINOGLYCOSIDE PHOSPHOTRANSFERASE DOMAIN-CONTAINING PROTEIN"/>
    <property type="match status" value="1"/>
</dbReference>
<dbReference type="Gramene" id="CDF41244">
    <property type="protein sequence ID" value="CDF41244"/>
    <property type="gene ID" value="CHC_T00007770001"/>
</dbReference>
<evidence type="ECO:0000313" key="2">
    <source>
        <dbReference type="EMBL" id="CDF41244.1"/>
    </source>
</evidence>
<dbReference type="SUPFAM" id="SSF56112">
    <property type="entry name" value="Protein kinase-like (PK-like)"/>
    <property type="match status" value="1"/>
</dbReference>
<name>R7QSX8_CHOCR</name>
<dbReference type="RefSeq" id="XP_005711538.1">
    <property type="nucleotide sequence ID" value="XM_005711481.1"/>
</dbReference>
<dbReference type="AlphaFoldDB" id="R7QSX8"/>
<accession>R7QSX8</accession>
<reference evidence="3" key="1">
    <citation type="journal article" date="2013" name="Proc. Natl. Acad. Sci. U.S.A.">
        <title>Genome structure and metabolic features in the red seaweed Chondrus crispus shed light on evolution of the Archaeplastida.</title>
        <authorList>
            <person name="Collen J."/>
            <person name="Porcel B."/>
            <person name="Carre W."/>
            <person name="Ball S.G."/>
            <person name="Chaparro C."/>
            <person name="Tonon T."/>
            <person name="Barbeyron T."/>
            <person name="Michel G."/>
            <person name="Noel B."/>
            <person name="Valentin K."/>
            <person name="Elias M."/>
            <person name="Artiguenave F."/>
            <person name="Arun A."/>
            <person name="Aury J.M."/>
            <person name="Barbosa-Neto J.F."/>
            <person name="Bothwell J.H."/>
            <person name="Bouget F.Y."/>
            <person name="Brillet L."/>
            <person name="Cabello-Hurtado F."/>
            <person name="Capella-Gutierrez S."/>
            <person name="Charrier B."/>
            <person name="Cladiere L."/>
            <person name="Cock J.M."/>
            <person name="Coelho S.M."/>
            <person name="Colleoni C."/>
            <person name="Czjzek M."/>
            <person name="Da Silva C."/>
            <person name="Delage L."/>
            <person name="Denoeud F."/>
            <person name="Deschamps P."/>
            <person name="Dittami S.M."/>
            <person name="Gabaldon T."/>
            <person name="Gachon C.M."/>
            <person name="Groisillier A."/>
            <person name="Herve C."/>
            <person name="Jabbari K."/>
            <person name="Katinka M."/>
            <person name="Kloareg B."/>
            <person name="Kowalczyk N."/>
            <person name="Labadie K."/>
            <person name="Leblanc C."/>
            <person name="Lopez P.J."/>
            <person name="McLachlan D.H."/>
            <person name="Meslet-Cladiere L."/>
            <person name="Moustafa A."/>
            <person name="Nehr Z."/>
            <person name="Nyvall Collen P."/>
            <person name="Panaud O."/>
            <person name="Partensky F."/>
            <person name="Poulain J."/>
            <person name="Rensing S.A."/>
            <person name="Rousvoal S."/>
            <person name="Samson G."/>
            <person name="Symeonidi A."/>
            <person name="Weissenbach J."/>
            <person name="Zambounis A."/>
            <person name="Wincker P."/>
            <person name="Boyen C."/>
        </authorList>
    </citation>
    <scope>NUCLEOTIDE SEQUENCE [LARGE SCALE GENOMIC DNA]</scope>
    <source>
        <strain evidence="3">cv. Stackhouse</strain>
    </source>
</reference>
<dbReference type="PANTHER" id="PTHR21310">
    <property type="entry name" value="AMINOGLYCOSIDE PHOSPHOTRANSFERASE-RELATED-RELATED"/>
    <property type="match status" value="1"/>
</dbReference>
<dbReference type="PhylomeDB" id="R7QSX8"/>
<dbReference type="GeneID" id="17319254"/>
<evidence type="ECO:0000313" key="3">
    <source>
        <dbReference type="Proteomes" id="UP000012073"/>
    </source>
</evidence>
<dbReference type="InterPro" id="IPR002575">
    <property type="entry name" value="Aminoglycoside_PTrfase"/>
</dbReference>
<dbReference type="InterPro" id="IPR051678">
    <property type="entry name" value="AGP_Transferase"/>
</dbReference>